<sequence>MLITRIQKNILVQTPVQLAPVGLVEADKWVLGQLPRYPGIQRTLVLDLEHFQPDRQALSAALQTLNQRQLEFMVGHVVVLFANQHQRHRAQFGHQLRHVNTLAVLNAQCVVDAAAAQGQATEQREGR</sequence>
<evidence type="ECO:0000313" key="1">
    <source>
        <dbReference type="EMBL" id="OIQ63869.1"/>
    </source>
</evidence>
<reference evidence="1" key="1">
    <citation type="submission" date="2016-10" db="EMBL/GenBank/DDBJ databases">
        <title>Sequence of Gallionella enrichment culture.</title>
        <authorList>
            <person name="Poehlein A."/>
            <person name="Muehling M."/>
            <person name="Daniel R."/>
        </authorList>
    </citation>
    <scope>NUCLEOTIDE SEQUENCE</scope>
</reference>
<dbReference type="EMBL" id="MLJW01008620">
    <property type="protein sequence ID" value="OIQ63869.1"/>
    <property type="molecule type" value="Genomic_DNA"/>
</dbReference>
<accession>A0A1J5PK10</accession>
<protein>
    <submittedName>
        <fullName evidence="1">Uncharacterized protein</fullName>
    </submittedName>
</protein>
<organism evidence="1">
    <name type="scientific">mine drainage metagenome</name>
    <dbReference type="NCBI Taxonomy" id="410659"/>
    <lineage>
        <taxon>unclassified sequences</taxon>
        <taxon>metagenomes</taxon>
        <taxon>ecological metagenomes</taxon>
    </lineage>
</organism>
<comment type="caution">
    <text evidence="1">The sequence shown here is derived from an EMBL/GenBank/DDBJ whole genome shotgun (WGS) entry which is preliminary data.</text>
</comment>
<dbReference type="AlphaFoldDB" id="A0A1J5PK10"/>
<name>A0A1J5PK10_9ZZZZ</name>
<proteinExistence type="predicted"/>
<gene>
    <name evidence="1" type="ORF">GALL_545880</name>
</gene>